<evidence type="ECO:0000313" key="3">
    <source>
        <dbReference type="Proteomes" id="UP000182658"/>
    </source>
</evidence>
<dbReference type="EMBL" id="KV875108">
    <property type="protein sequence ID" value="OIW23183.1"/>
    <property type="molecule type" value="Genomic_DNA"/>
</dbReference>
<evidence type="ECO:0000256" key="1">
    <source>
        <dbReference type="SAM" id="MobiDB-lite"/>
    </source>
</evidence>
<sequence length="298" mass="32130">MARGSSELSCEWIQGKTLGRTQLATSCPNAPVFAQTEAPGTIAPTRRPLALGGRDLGGDPPSCVTGRTLLTATQADDSIYGPPSSCYRYTPQPTMPDERYPSLIGSPCSSSVARVMAGISTRTSTNYAHEGTINSIADDTATPNTIRPSHKLDAPANTLEARATKPCKIPAHRHRHVSNTLYPSSAGHADDQNRNTHAISRHITEFPAAANTHSPRDNYEQTQRVSSPSISSSITSSQTPARRPPRQHHNEPTTPGLRAGPLRPAGSSRFEVDTPSGLLSARPRRFRQVPEEEEVEED</sequence>
<organism evidence="2 3">
    <name type="scientific">Coniochaeta ligniaria NRRL 30616</name>
    <dbReference type="NCBI Taxonomy" id="1408157"/>
    <lineage>
        <taxon>Eukaryota</taxon>
        <taxon>Fungi</taxon>
        <taxon>Dikarya</taxon>
        <taxon>Ascomycota</taxon>
        <taxon>Pezizomycotina</taxon>
        <taxon>Sordariomycetes</taxon>
        <taxon>Sordariomycetidae</taxon>
        <taxon>Coniochaetales</taxon>
        <taxon>Coniochaetaceae</taxon>
        <taxon>Coniochaeta</taxon>
    </lineage>
</organism>
<feature type="region of interest" description="Disordered" evidence="1">
    <location>
        <begin position="207"/>
        <end position="298"/>
    </location>
</feature>
<dbReference type="AlphaFoldDB" id="A0A1J7I6B6"/>
<proteinExistence type="predicted"/>
<dbReference type="Proteomes" id="UP000182658">
    <property type="component" value="Unassembled WGS sequence"/>
</dbReference>
<gene>
    <name evidence="2" type="ORF">CONLIGDRAFT_686940</name>
</gene>
<keyword evidence="3" id="KW-1185">Reference proteome</keyword>
<name>A0A1J7I6B6_9PEZI</name>
<accession>A0A1J7I6B6</accession>
<dbReference type="InParanoid" id="A0A1J7I6B6"/>
<reference evidence="2 3" key="1">
    <citation type="submission" date="2016-10" db="EMBL/GenBank/DDBJ databases">
        <title>Draft genome sequence of Coniochaeta ligniaria NRRL30616, a lignocellulolytic fungus for bioabatement of inhibitors in plant biomass hydrolysates.</title>
        <authorList>
            <consortium name="DOE Joint Genome Institute"/>
            <person name="Jimenez D.J."/>
            <person name="Hector R.E."/>
            <person name="Riley R."/>
            <person name="Sun H."/>
            <person name="Grigoriev I.V."/>
            <person name="Van Elsas J.D."/>
            <person name="Nichols N.N."/>
        </authorList>
    </citation>
    <scope>NUCLEOTIDE SEQUENCE [LARGE SCALE GENOMIC DNA]</scope>
    <source>
        <strain evidence="2 3">NRRL 30616</strain>
    </source>
</reference>
<evidence type="ECO:0000313" key="2">
    <source>
        <dbReference type="EMBL" id="OIW23183.1"/>
    </source>
</evidence>
<feature type="compositionally biased region" description="Low complexity" evidence="1">
    <location>
        <begin position="226"/>
        <end position="240"/>
    </location>
</feature>
<protein>
    <submittedName>
        <fullName evidence="2">Uncharacterized protein</fullName>
    </submittedName>
</protein>